<evidence type="ECO:0000313" key="2">
    <source>
        <dbReference type="Proteomes" id="UP001597534"/>
    </source>
</evidence>
<proteinExistence type="predicted"/>
<comment type="caution">
    <text evidence="1">The sequence shown here is derived from an EMBL/GenBank/DDBJ whole genome shotgun (WGS) entry which is preliminary data.</text>
</comment>
<dbReference type="Proteomes" id="UP001597534">
    <property type="component" value="Unassembled WGS sequence"/>
</dbReference>
<organism evidence="1 2">
    <name type="scientific">Flavobacterium chuncheonense</name>
    <dbReference type="NCBI Taxonomy" id="2026653"/>
    <lineage>
        <taxon>Bacteria</taxon>
        <taxon>Pseudomonadati</taxon>
        <taxon>Bacteroidota</taxon>
        <taxon>Flavobacteriia</taxon>
        <taxon>Flavobacteriales</taxon>
        <taxon>Flavobacteriaceae</taxon>
        <taxon>Flavobacterium</taxon>
    </lineage>
</organism>
<protein>
    <recommendedName>
        <fullName evidence="3">Outer membrane protein beta-barrel domain-containing protein</fullName>
    </recommendedName>
</protein>
<accession>A0ABW5YMV3</accession>
<gene>
    <name evidence="1" type="ORF">ACFS5J_09725</name>
</gene>
<sequence length="427" mass="50173">MKNLLYFLLLTSSLGFSQITFEKGYFINSNNEKIICFIKNLDWVNSPTHIYYKVTEDGEALKIEAASLLEFGIGTKIKFIKRQIEIDDIENKTNEFYQHKTYKERNQTSFLKVLIEGEANLYKYESSTQFKYYFSKSNDSIIPLIYYQYIDEYVKDGIILEVGKRIRTVELFKKMLYENLSCNNLEITDFLKLKYQEKSLKDIFLKFNMCHNSPFTEYRTFDNKAKWVFTPRIGLMNNTIDIAFQNNKSINYPKTDYTENITNPSLSLEIEYLMPFNKNKFSLVLEPTYDYYAFNYTQQDAFSSIVITDKMKYSSIKLPLTIRYNFFLSSNNRIYINAGYNYDLTLKAEFTKIIETQNSTTNFESTFQNYGCFTIGTGIKIKDLSLNFNLFAKSEKIFKSNHISTFIPDNDKTVVVNALRISLGYSL</sequence>
<dbReference type="RefSeq" id="WP_379811934.1">
    <property type="nucleotide sequence ID" value="NZ_JBHUPC010000013.1"/>
</dbReference>
<reference evidence="2" key="1">
    <citation type="journal article" date="2019" name="Int. J. Syst. Evol. Microbiol.">
        <title>The Global Catalogue of Microorganisms (GCM) 10K type strain sequencing project: providing services to taxonomists for standard genome sequencing and annotation.</title>
        <authorList>
            <consortium name="The Broad Institute Genomics Platform"/>
            <consortium name="The Broad Institute Genome Sequencing Center for Infectious Disease"/>
            <person name="Wu L."/>
            <person name="Ma J."/>
        </authorList>
    </citation>
    <scope>NUCLEOTIDE SEQUENCE [LARGE SCALE GENOMIC DNA]</scope>
    <source>
        <strain evidence="2">KCTC 22671</strain>
    </source>
</reference>
<dbReference type="EMBL" id="JBHUPC010000013">
    <property type="protein sequence ID" value="MFD2892290.1"/>
    <property type="molecule type" value="Genomic_DNA"/>
</dbReference>
<evidence type="ECO:0008006" key="3">
    <source>
        <dbReference type="Google" id="ProtNLM"/>
    </source>
</evidence>
<name>A0ABW5YMV3_9FLAO</name>
<evidence type="ECO:0000313" key="1">
    <source>
        <dbReference type="EMBL" id="MFD2892290.1"/>
    </source>
</evidence>
<keyword evidence="2" id="KW-1185">Reference proteome</keyword>